<dbReference type="Proteomes" id="UP000245934">
    <property type="component" value="Unassembled WGS sequence"/>
</dbReference>
<comment type="caution">
    <text evidence="1">The sequence shown here is derived from an EMBL/GenBank/DDBJ whole genome shotgun (WGS) entry which is preliminary data.</text>
</comment>
<keyword evidence="2" id="KW-1185">Reference proteome</keyword>
<proteinExistence type="predicted"/>
<reference evidence="1 2" key="1">
    <citation type="submission" date="2018-05" db="EMBL/GenBank/DDBJ databases">
        <title>Draft genome of Methanospirillum stamsii Pt1.</title>
        <authorList>
            <person name="Dueholm M.S."/>
            <person name="Nielsen P.H."/>
            <person name="Bakmann L.F."/>
            <person name="Otzen D.E."/>
        </authorList>
    </citation>
    <scope>NUCLEOTIDE SEQUENCE [LARGE SCALE GENOMIC DNA]</scope>
    <source>
        <strain evidence="1 2">Pt1</strain>
    </source>
</reference>
<gene>
    <name evidence="1" type="ORF">DLD82_10870</name>
</gene>
<dbReference type="AlphaFoldDB" id="A0A2V2N464"/>
<sequence length="133" mass="15490">MSQKNHLRLIGPSETLDSYSETRETLFKTTRVNPGNPGQVYNYRFNLRKVIQNGLIFIPGSRPGFTTTRDEGLTTMLSIFYYIVKQNIFTFFSWIKPDFRIVSPCHTVTYPKTNKSPRPIRGNPGQPFWRLLK</sequence>
<organism evidence="1 2">
    <name type="scientific">Methanospirillum stamsii</name>
    <dbReference type="NCBI Taxonomy" id="1277351"/>
    <lineage>
        <taxon>Archaea</taxon>
        <taxon>Methanobacteriati</taxon>
        <taxon>Methanobacteriota</taxon>
        <taxon>Stenosarchaea group</taxon>
        <taxon>Methanomicrobia</taxon>
        <taxon>Methanomicrobiales</taxon>
        <taxon>Methanospirillaceae</taxon>
        <taxon>Methanospirillum</taxon>
    </lineage>
</organism>
<evidence type="ECO:0000313" key="2">
    <source>
        <dbReference type="Proteomes" id="UP000245934"/>
    </source>
</evidence>
<accession>A0A2V2N464</accession>
<evidence type="ECO:0000313" key="1">
    <source>
        <dbReference type="EMBL" id="PWR73360.1"/>
    </source>
</evidence>
<name>A0A2V2N464_9EURY</name>
<protein>
    <submittedName>
        <fullName evidence="1">Uncharacterized protein</fullName>
    </submittedName>
</protein>
<dbReference type="EMBL" id="QGMZ01000019">
    <property type="protein sequence ID" value="PWR73360.1"/>
    <property type="molecule type" value="Genomic_DNA"/>
</dbReference>